<sequence length="311" mass="35074">MEFKDYYKILGVDKNASQEEIKKAYRKLALKYHPDRNPDNKEAESKFKEVTEANEVLSDPEKRKKYDALGSNWKQYERAGFNQGSPFSGFGRQSGRSYQFNGDFEDLFNNLGGFSDFFNSFFGGGFEDSIGRRTNTRRTSSQKGADTTAELNISLYDAFHGSEKYIFVNGHKIKIKIPKGSYDGKKLRLKGQGQSGFSGVQRGDLIITLKVSDDSTFEREGNDLYINLDVDLLTAILGGEKTITTIDGKTINIKIKEGTDSNKILRVKGHGMPTHTGDRGDLLVRIFVKVPKNLTKSEKEKIGKLDFLRRT</sequence>
<gene>
    <name evidence="4" type="ORF">ASZ90_005282</name>
</gene>
<organism evidence="4">
    <name type="scientific">hydrocarbon metagenome</name>
    <dbReference type="NCBI Taxonomy" id="938273"/>
    <lineage>
        <taxon>unclassified sequences</taxon>
        <taxon>metagenomes</taxon>
        <taxon>ecological metagenomes</taxon>
    </lineage>
</organism>
<dbReference type="SMART" id="SM00271">
    <property type="entry name" value="DnaJ"/>
    <property type="match status" value="1"/>
</dbReference>
<dbReference type="GO" id="GO:0042026">
    <property type="term" value="P:protein refolding"/>
    <property type="evidence" value="ECO:0007669"/>
    <property type="project" value="TreeGrafter"/>
</dbReference>
<feature type="domain" description="J" evidence="3">
    <location>
        <begin position="5"/>
        <end position="70"/>
    </location>
</feature>
<feature type="region of interest" description="Disordered" evidence="2">
    <location>
        <begin position="33"/>
        <end position="55"/>
    </location>
</feature>
<dbReference type="Pfam" id="PF01556">
    <property type="entry name" value="DnaJ_C"/>
    <property type="match status" value="1"/>
</dbReference>
<dbReference type="FunFam" id="2.60.260.20:FF:000013">
    <property type="entry name" value="DnaJ subfamily B member 11"/>
    <property type="match status" value="1"/>
</dbReference>
<dbReference type="SUPFAM" id="SSF49493">
    <property type="entry name" value="HSP40/DnaJ peptide-binding domain"/>
    <property type="match status" value="2"/>
</dbReference>
<dbReference type="InterPro" id="IPR001623">
    <property type="entry name" value="DnaJ_domain"/>
</dbReference>
<dbReference type="Gene3D" id="1.10.287.110">
    <property type="entry name" value="DnaJ domain"/>
    <property type="match status" value="1"/>
</dbReference>
<evidence type="ECO:0000313" key="4">
    <source>
        <dbReference type="EMBL" id="KUG24904.1"/>
    </source>
</evidence>
<dbReference type="PANTHER" id="PTHR43096:SF52">
    <property type="entry name" value="DNAJ HOMOLOG 1, MITOCHONDRIAL-RELATED"/>
    <property type="match status" value="1"/>
</dbReference>
<dbReference type="CDD" id="cd10747">
    <property type="entry name" value="DnaJ_C"/>
    <property type="match status" value="1"/>
</dbReference>
<dbReference type="InterPro" id="IPR018253">
    <property type="entry name" value="DnaJ_domain_CS"/>
</dbReference>
<dbReference type="CDD" id="cd06257">
    <property type="entry name" value="DnaJ"/>
    <property type="match status" value="1"/>
</dbReference>
<evidence type="ECO:0000256" key="1">
    <source>
        <dbReference type="ARBA" id="ARBA00023186"/>
    </source>
</evidence>
<dbReference type="InterPro" id="IPR036869">
    <property type="entry name" value="J_dom_sf"/>
</dbReference>
<name>A0A0W8FVG1_9ZZZZ</name>
<evidence type="ECO:0000256" key="2">
    <source>
        <dbReference type="SAM" id="MobiDB-lite"/>
    </source>
</evidence>
<dbReference type="PRINTS" id="PR00625">
    <property type="entry name" value="JDOMAIN"/>
</dbReference>
<evidence type="ECO:0000259" key="3">
    <source>
        <dbReference type="PROSITE" id="PS50076"/>
    </source>
</evidence>
<proteinExistence type="predicted"/>
<dbReference type="InterPro" id="IPR002939">
    <property type="entry name" value="DnaJ_C"/>
</dbReference>
<dbReference type="GO" id="GO:0005737">
    <property type="term" value="C:cytoplasm"/>
    <property type="evidence" value="ECO:0007669"/>
    <property type="project" value="TreeGrafter"/>
</dbReference>
<dbReference type="EMBL" id="LNQE01000801">
    <property type="protein sequence ID" value="KUG24904.1"/>
    <property type="molecule type" value="Genomic_DNA"/>
</dbReference>
<dbReference type="PANTHER" id="PTHR43096">
    <property type="entry name" value="DNAJ HOMOLOG 1, MITOCHONDRIAL-RELATED"/>
    <property type="match status" value="1"/>
</dbReference>
<dbReference type="InterPro" id="IPR008971">
    <property type="entry name" value="HSP40/DnaJ_pept-bd"/>
</dbReference>
<comment type="caution">
    <text evidence="4">The sequence shown here is derived from an EMBL/GenBank/DDBJ whole genome shotgun (WGS) entry which is preliminary data.</text>
</comment>
<dbReference type="SUPFAM" id="SSF46565">
    <property type="entry name" value="Chaperone J-domain"/>
    <property type="match status" value="1"/>
</dbReference>
<dbReference type="PROSITE" id="PS50076">
    <property type="entry name" value="DNAJ_2"/>
    <property type="match status" value="1"/>
</dbReference>
<dbReference type="PROSITE" id="PS00636">
    <property type="entry name" value="DNAJ_1"/>
    <property type="match status" value="1"/>
</dbReference>
<dbReference type="GO" id="GO:0051082">
    <property type="term" value="F:unfolded protein binding"/>
    <property type="evidence" value="ECO:0007669"/>
    <property type="project" value="InterPro"/>
</dbReference>
<reference evidence="4" key="1">
    <citation type="journal article" date="2015" name="Proc. Natl. Acad. Sci. U.S.A.">
        <title>Networks of energetic and metabolic interactions define dynamics in microbial communities.</title>
        <authorList>
            <person name="Embree M."/>
            <person name="Liu J.K."/>
            <person name="Al-Bassam M.M."/>
            <person name="Zengler K."/>
        </authorList>
    </citation>
    <scope>NUCLEOTIDE SEQUENCE</scope>
</reference>
<dbReference type="Gene3D" id="2.60.260.20">
    <property type="entry name" value="Urease metallochaperone UreE, N-terminal domain"/>
    <property type="match status" value="2"/>
</dbReference>
<keyword evidence="1" id="KW-0143">Chaperone</keyword>
<protein>
    <submittedName>
        <fullName evidence="4">Dnaj-class molecular chaperone cbpa</fullName>
    </submittedName>
</protein>
<dbReference type="AlphaFoldDB" id="A0A0W8FVG1"/>
<feature type="compositionally biased region" description="Basic and acidic residues" evidence="2">
    <location>
        <begin position="33"/>
        <end position="51"/>
    </location>
</feature>
<dbReference type="Pfam" id="PF00226">
    <property type="entry name" value="DnaJ"/>
    <property type="match status" value="1"/>
</dbReference>
<accession>A0A0W8FVG1</accession>
<dbReference type="FunFam" id="1.10.287.110:FF:000034">
    <property type="entry name" value="Chaperone protein DnaJ"/>
    <property type="match status" value="1"/>
</dbReference>